<reference evidence="2 3" key="1">
    <citation type="submission" date="2024-05" db="EMBL/GenBank/DDBJ databases">
        <authorList>
            <person name="Jiang F."/>
        </authorList>
    </citation>
    <scope>NUCLEOTIDE SEQUENCE [LARGE SCALE GENOMIC DNA]</scope>
    <source>
        <strain evidence="2 3">LZ166</strain>
    </source>
</reference>
<proteinExistence type="predicted"/>
<gene>
    <name evidence="2" type="ORF">ABGN05_00020</name>
</gene>
<protein>
    <submittedName>
        <fullName evidence="2">Uncharacterized protein</fullName>
    </submittedName>
</protein>
<evidence type="ECO:0000256" key="1">
    <source>
        <dbReference type="SAM" id="MobiDB-lite"/>
    </source>
</evidence>
<evidence type="ECO:0000313" key="2">
    <source>
        <dbReference type="EMBL" id="MEX0404042.1"/>
    </source>
</evidence>
<feature type="compositionally biased region" description="Polar residues" evidence="1">
    <location>
        <begin position="57"/>
        <end position="66"/>
    </location>
</feature>
<organism evidence="2 3">
    <name type="scientific">Aquibium pacificus</name>
    <dbReference type="NCBI Taxonomy" id="3153579"/>
    <lineage>
        <taxon>Bacteria</taxon>
        <taxon>Pseudomonadati</taxon>
        <taxon>Pseudomonadota</taxon>
        <taxon>Alphaproteobacteria</taxon>
        <taxon>Hyphomicrobiales</taxon>
        <taxon>Phyllobacteriaceae</taxon>
        <taxon>Aquibium</taxon>
    </lineage>
</organism>
<dbReference type="RefSeq" id="WP_367951950.1">
    <property type="nucleotide sequence ID" value="NZ_JBDPGJ010000001.1"/>
</dbReference>
<evidence type="ECO:0000313" key="3">
    <source>
        <dbReference type="Proteomes" id="UP001556692"/>
    </source>
</evidence>
<accession>A0ABV3SBB7</accession>
<feature type="region of interest" description="Disordered" evidence="1">
    <location>
        <begin position="206"/>
        <end position="239"/>
    </location>
</feature>
<name>A0ABV3SBB7_9HYPH</name>
<comment type="caution">
    <text evidence="2">The sequence shown here is derived from an EMBL/GenBank/DDBJ whole genome shotgun (WGS) entry which is preliminary data.</text>
</comment>
<keyword evidence="3" id="KW-1185">Reference proteome</keyword>
<dbReference type="Proteomes" id="UP001556692">
    <property type="component" value="Unassembled WGS sequence"/>
</dbReference>
<dbReference type="EMBL" id="JBDPGJ010000001">
    <property type="protein sequence ID" value="MEX0404042.1"/>
    <property type="molecule type" value="Genomic_DNA"/>
</dbReference>
<sequence>MSVNAMKLEFFRLELDGLIERQPGSWDGFKPRTFIRPTPLAISFMNPRPTDYAKLGQSRQSKSSPTGHPKASPEKPPKGQPNGEPHITSFPSNPPNPTDLFSHAHAHTGGKGKAGEDEKIKKKKLILKKPIPKTPIPPPTDDDEAAFEAMKVKSLEKWLAVFPRIEGDHGVWHPADQHAAWTGWSFELKKERYAVYVAYVTKALKSKSAKKAKGKSGDGDSGFYTGKKPGGLFGLLKKT</sequence>
<feature type="region of interest" description="Disordered" evidence="1">
    <location>
        <begin position="41"/>
        <end position="120"/>
    </location>
</feature>